<organism evidence="1 2">
    <name type="scientific">Thelohanellus kitauei</name>
    <name type="common">Myxosporean</name>
    <dbReference type="NCBI Taxonomy" id="669202"/>
    <lineage>
        <taxon>Eukaryota</taxon>
        <taxon>Metazoa</taxon>
        <taxon>Cnidaria</taxon>
        <taxon>Myxozoa</taxon>
        <taxon>Myxosporea</taxon>
        <taxon>Bivalvulida</taxon>
        <taxon>Platysporina</taxon>
        <taxon>Myxobolidae</taxon>
        <taxon>Thelohanellus</taxon>
    </lineage>
</organism>
<proteinExistence type="predicted"/>
<reference evidence="1 2" key="1">
    <citation type="journal article" date="2014" name="Genome Biol. Evol.">
        <title>The genome of the myxosporean Thelohanellus kitauei shows adaptations to nutrient acquisition within its fish host.</title>
        <authorList>
            <person name="Yang Y."/>
            <person name="Xiong J."/>
            <person name="Zhou Z."/>
            <person name="Huo F."/>
            <person name="Miao W."/>
            <person name="Ran C."/>
            <person name="Liu Y."/>
            <person name="Zhang J."/>
            <person name="Feng J."/>
            <person name="Wang M."/>
            <person name="Wang M."/>
            <person name="Wang L."/>
            <person name="Yao B."/>
        </authorList>
    </citation>
    <scope>NUCLEOTIDE SEQUENCE [LARGE SCALE GENOMIC DNA]</scope>
    <source>
        <strain evidence="1">Wuqing</strain>
    </source>
</reference>
<sequence length="150" mass="17439">MVSCQISVCLVRFGARKTKLNWKPQQTTAEPKWIRQTIIWHENHVTSLIKRGLFAVIWVIHITKGAIYVTLETEMTQLMQIKYIVIVVDNHRVLIDYTIVLRNMVIFSTKHWSILWSAVLIMFLECDDIDVMTQPAKKDELPQSSTVIVS</sequence>
<name>A0A0C2N5Y5_THEKT</name>
<evidence type="ECO:0000313" key="1">
    <source>
        <dbReference type="EMBL" id="KII69342.1"/>
    </source>
</evidence>
<dbReference type="AlphaFoldDB" id="A0A0C2N5Y5"/>
<protein>
    <submittedName>
        <fullName evidence="1">Uncharacterized protein</fullName>
    </submittedName>
</protein>
<dbReference type="Proteomes" id="UP000031668">
    <property type="component" value="Unassembled WGS sequence"/>
</dbReference>
<keyword evidence="2" id="KW-1185">Reference proteome</keyword>
<gene>
    <name evidence="1" type="ORF">RF11_09916</name>
</gene>
<dbReference type="EMBL" id="JWZT01002459">
    <property type="protein sequence ID" value="KII69342.1"/>
    <property type="molecule type" value="Genomic_DNA"/>
</dbReference>
<comment type="caution">
    <text evidence="1">The sequence shown here is derived from an EMBL/GenBank/DDBJ whole genome shotgun (WGS) entry which is preliminary data.</text>
</comment>
<evidence type="ECO:0000313" key="2">
    <source>
        <dbReference type="Proteomes" id="UP000031668"/>
    </source>
</evidence>
<accession>A0A0C2N5Y5</accession>